<reference evidence="1 2" key="1">
    <citation type="journal article" date="2010" name="Environ. Microbiol.">
        <title>Genomic analysis of oceanic cyanobacterial myoviruses compared with T4-like myoviruses from diverse hosts and environments.</title>
        <authorList>
            <person name="Sullivan M.B."/>
            <person name="Huang K.H."/>
            <person name="Ignacio-Espinoza J.C."/>
            <person name="Berlin A.M."/>
            <person name="Kelly L."/>
            <person name="Weigele P.R."/>
            <person name="DeFrancesco A.S."/>
            <person name="Kern S.E."/>
            <person name="Thompson L.R."/>
            <person name="Young S."/>
            <person name="Yandava C."/>
            <person name="Fu R."/>
            <person name="Krastins B."/>
            <person name="Chase M."/>
            <person name="Sarracino D."/>
            <person name="Osburne M.S."/>
            <person name="Henn M.R."/>
            <person name="Chisholm S.W."/>
        </authorList>
    </citation>
    <scope>NUCLEOTIDE SEQUENCE [LARGE SCALE GENOMIC DNA]</scope>
    <source>
        <strain evidence="1">8017-1</strain>
    </source>
</reference>
<proteinExistence type="predicted"/>
<sequence length="63" mass="6778">MAYYITKPASIDPDITLYFKGENRWSDDPSGKITYATEELANSAKANPDGMNGGFTGATVVSE</sequence>
<dbReference type="RefSeq" id="YP_004322276.1">
    <property type="nucleotide sequence ID" value="NC_015279.1"/>
</dbReference>
<dbReference type="KEGG" id="vg:10326752"/>
<accession>E3SJ14</accession>
<organism evidence="1 2">
    <name type="scientific">Synechococcus phage S-SM2</name>
    <dbReference type="NCBI Taxonomy" id="444860"/>
    <lineage>
        <taxon>Viruses</taxon>
        <taxon>Duplodnaviria</taxon>
        <taxon>Heunggongvirae</taxon>
        <taxon>Uroviricota</taxon>
        <taxon>Caudoviricetes</taxon>
        <taxon>Pantevenvirales</taxon>
        <taxon>Kyanoviridae</taxon>
        <taxon>Nilusvirus</taxon>
        <taxon>Nilusvirus ssm2</taxon>
    </lineage>
</organism>
<dbReference type="Proteomes" id="UP000006524">
    <property type="component" value="Segment"/>
</dbReference>
<evidence type="ECO:0000313" key="1">
    <source>
        <dbReference type="EMBL" id="ADO97462.1"/>
    </source>
</evidence>
<dbReference type="EMBL" id="GU071095">
    <property type="protein sequence ID" value="ADO97462.1"/>
    <property type="molecule type" value="Genomic_DNA"/>
</dbReference>
<gene>
    <name evidence="1" type="ORF">SSM2_120</name>
</gene>
<name>E3SJ14_9CAUD</name>
<evidence type="ECO:0000313" key="2">
    <source>
        <dbReference type="Proteomes" id="UP000006524"/>
    </source>
</evidence>
<dbReference type="GeneID" id="10326752"/>
<protein>
    <submittedName>
        <fullName evidence="1">Uncharacterized protein</fullName>
    </submittedName>
</protein>
<keyword evidence="2" id="KW-1185">Reference proteome</keyword>